<dbReference type="AlphaFoldDB" id="A0A834SR32"/>
<gene>
    <name evidence="1" type="ORF">G2W53_035000</name>
</gene>
<reference evidence="1" key="1">
    <citation type="submission" date="2020-09" db="EMBL/GenBank/DDBJ databases">
        <title>Genome-Enabled Discovery of Anthraquinone Biosynthesis in Senna tora.</title>
        <authorList>
            <person name="Kang S.-H."/>
            <person name="Pandey R.P."/>
            <person name="Lee C.-M."/>
            <person name="Sim J.-S."/>
            <person name="Jeong J.-T."/>
            <person name="Choi B.-S."/>
            <person name="Jung M."/>
            <person name="Ginzburg D."/>
            <person name="Zhao K."/>
            <person name="Won S.Y."/>
            <person name="Oh T.-J."/>
            <person name="Yu Y."/>
            <person name="Kim N.-H."/>
            <person name="Lee O.R."/>
            <person name="Lee T.-H."/>
            <person name="Bashyal P."/>
            <person name="Kim T.-S."/>
            <person name="Lee W.-H."/>
            <person name="Kawkins C."/>
            <person name="Kim C.-K."/>
            <person name="Kim J.S."/>
            <person name="Ahn B.O."/>
            <person name="Rhee S.Y."/>
            <person name="Sohng J.K."/>
        </authorList>
    </citation>
    <scope>NUCLEOTIDE SEQUENCE</scope>
    <source>
        <tissue evidence="1">Leaf</tissue>
    </source>
</reference>
<proteinExistence type="predicted"/>
<keyword evidence="2" id="KW-1185">Reference proteome</keyword>
<comment type="caution">
    <text evidence="1">The sequence shown here is derived from an EMBL/GenBank/DDBJ whole genome shotgun (WGS) entry which is preliminary data.</text>
</comment>
<dbReference type="Proteomes" id="UP000634136">
    <property type="component" value="Unassembled WGS sequence"/>
</dbReference>
<dbReference type="EMBL" id="JAAIUW010000011">
    <property type="protein sequence ID" value="KAF7808257.1"/>
    <property type="molecule type" value="Genomic_DNA"/>
</dbReference>
<sequence>MAKCSVVFSSSPISILIDLLHLHPLQVQLIAVEEEDDGWFDGDNQLGIADIDLLLNVDYDHYFDDADLDVPEVFYEYSQTCNISVKIAAHPCLLLFFNIEIKVRMGKSASVPFIQVIP</sequence>
<accession>A0A834SR32</accession>
<evidence type="ECO:0000313" key="2">
    <source>
        <dbReference type="Proteomes" id="UP000634136"/>
    </source>
</evidence>
<name>A0A834SR32_9FABA</name>
<organism evidence="1 2">
    <name type="scientific">Senna tora</name>
    <dbReference type="NCBI Taxonomy" id="362788"/>
    <lineage>
        <taxon>Eukaryota</taxon>
        <taxon>Viridiplantae</taxon>
        <taxon>Streptophyta</taxon>
        <taxon>Embryophyta</taxon>
        <taxon>Tracheophyta</taxon>
        <taxon>Spermatophyta</taxon>
        <taxon>Magnoliopsida</taxon>
        <taxon>eudicotyledons</taxon>
        <taxon>Gunneridae</taxon>
        <taxon>Pentapetalae</taxon>
        <taxon>rosids</taxon>
        <taxon>fabids</taxon>
        <taxon>Fabales</taxon>
        <taxon>Fabaceae</taxon>
        <taxon>Caesalpinioideae</taxon>
        <taxon>Cassia clade</taxon>
        <taxon>Senna</taxon>
    </lineage>
</organism>
<protein>
    <submittedName>
        <fullName evidence="1">Uncharacterized protein</fullName>
    </submittedName>
</protein>
<evidence type="ECO:0000313" key="1">
    <source>
        <dbReference type="EMBL" id="KAF7808257.1"/>
    </source>
</evidence>